<feature type="signal peptide" evidence="1">
    <location>
        <begin position="1"/>
        <end position="22"/>
    </location>
</feature>
<evidence type="ECO:0000313" key="4">
    <source>
        <dbReference type="Proteomes" id="UP001056937"/>
    </source>
</evidence>
<accession>A0ABY4X9I5</accession>
<dbReference type="InterPro" id="IPR006680">
    <property type="entry name" value="Amidohydro-rel"/>
</dbReference>
<dbReference type="InterPro" id="IPR011059">
    <property type="entry name" value="Metal-dep_hydrolase_composite"/>
</dbReference>
<reference evidence="3" key="1">
    <citation type="journal article" date="2022" name="Toxins">
        <title>Genomic Analysis of Sphingopyxis sp. USTB-05 for Biodegrading Cyanobacterial Hepatotoxins.</title>
        <authorList>
            <person name="Liu C."/>
            <person name="Xu Q."/>
            <person name="Zhao Z."/>
            <person name="Zhang H."/>
            <person name="Liu X."/>
            <person name="Yin C."/>
            <person name="Liu Y."/>
            <person name="Yan H."/>
        </authorList>
    </citation>
    <scope>NUCLEOTIDE SEQUENCE</scope>
    <source>
        <strain evidence="3">NBD5</strain>
    </source>
</reference>
<dbReference type="Gene3D" id="2.30.40.10">
    <property type="entry name" value="Urease, subunit C, domain 1"/>
    <property type="match status" value="1"/>
</dbReference>
<dbReference type="RefSeq" id="WP_252167401.1">
    <property type="nucleotide sequence ID" value="NZ_CP084930.1"/>
</dbReference>
<dbReference type="InterPro" id="IPR032466">
    <property type="entry name" value="Metal_Hydrolase"/>
</dbReference>
<feature type="domain" description="Amidohydrolase-related" evidence="2">
    <location>
        <begin position="76"/>
        <end position="418"/>
    </location>
</feature>
<dbReference type="Gene3D" id="1.20.58.520">
    <property type="entry name" value="Amidohydrolase"/>
    <property type="match status" value="1"/>
</dbReference>
<dbReference type="PANTHER" id="PTHR43135">
    <property type="entry name" value="ALPHA-D-RIBOSE 1-METHYLPHOSPHONATE 5-TRIPHOSPHATE DIPHOSPHATASE"/>
    <property type="match status" value="1"/>
</dbReference>
<feature type="chain" id="PRO_5046604139" evidence="1">
    <location>
        <begin position="23"/>
        <end position="425"/>
    </location>
</feature>
<dbReference type="Proteomes" id="UP001056937">
    <property type="component" value="Chromosome 1"/>
</dbReference>
<name>A0ABY4X9I5_9SPHN</name>
<dbReference type="PANTHER" id="PTHR43135:SF3">
    <property type="entry name" value="ALPHA-D-RIBOSE 1-METHYLPHOSPHONATE 5-TRIPHOSPHATE DIPHOSPHATASE"/>
    <property type="match status" value="1"/>
</dbReference>
<proteinExistence type="predicted"/>
<dbReference type="Pfam" id="PF01979">
    <property type="entry name" value="Amidohydro_1"/>
    <property type="match status" value="1"/>
</dbReference>
<keyword evidence="1" id="KW-0732">Signal</keyword>
<evidence type="ECO:0000256" key="1">
    <source>
        <dbReference type="SAM" id="SignalP"/>
    </source>
</evidence>
<dbReference type="InterPro" id="IPR051781">
    <property type="entry name" value="Metallo-dep_Hydrolase"/>
</dbReference>
<sequence length="425" mass="44729">MVGLKKLCVGMAMLLAAAPAAAQDGAFLVRDARVFDGTRVLGHREVLVEGGRIVAVARKVRPPSGTEIVEARGQTLLPGLMDGHVHVFPGAQADALRFGVTTVFDMYSTADRATIDRWRAQRRSDGLVSEADTFTAGIGATPPGGHPTELMRGSTKLPTLATDADAGAFMRARVEGGSDYIKVLQDDGARRGEPADMPAFTPTRFAEVIVAAKATGKLVVVHVQKLADARIAVANGVNALEHAVCDEPVDDALIAAMKAHGTVQTATLATYAGLAGTDDARQLAADPAIAPFLSPMQKGMLTLNWQHPRPVDYATALANVSRLARAGITMIAGTDAPNPTTAFGPSLHLELALLVHAGLSPTQALIAATSAPARFFGTTDRGRIAPGLKADMILVDGDPTRDIIALRHIVTIWKNGYVVDRKPRT</sequence>
<dbReference type="SUPFAM" id="SSF51338">
    <property type="entry name" value="Composite domain of metallo-dependent hydrolases"/>
    <property type="match status" value="1"/>
</dbReference>
<dbReference type="SUPFAM" id="SSF51556">
    <property type="entry name" value="Metallo-dependent hydrolases"/>
    <property type="match status" value="1"/>
</dbReference>
<evidence type="ECO:0000313" key="3">
    <source>
        <dbReference type="EMBL" id="USI73592.1"/>
    </source>
</evidence>
<keyword evidence="4" id="KW-1185">Reference proteome</keyword>
<organism evidence="3 4">
    <name type="scientific">Sphingomonas morindae</name>
    <dbReference type="NCBI Taxonomy" id="1541170"/>
    <lineage>
        <taxon>Bacteria</taxon>
        <taxon>Pseudomonadati</taxon>
        <taxon>Pseudomonadota</taxon>
        <taxon>Alphaproteobacteria</taxon>
        <taxon>Sphingomonadales</taxon>
        <taxon>Sphingomonadaceae</taxon>
        <taxon>Sphingomonas</taxon>
    </lineage>
</organism>
<protein>
    <submittedName>
        <fullName evidence="3">Amidohydrolase family protein</fullName>
    </submittedName>
</protein>
<evidence type="ECO:0000259" key="2">
    <source>
        <dbReference type="Pfam" id="PF01979"/>
    </source>
</evidence>
<dbReference type="EMBL" id="CP084930">
    <property type="protein sequence ID" value="USI73592.1"/>
    <property type="molecule type" value="Genomic_DNA"/>
</dbReference>
<gene>
    <name evidence="3" type="ORF">LHA26_03665</name>
</gene>
<dbReference type="Gene3D" id="3.30.110.90">
    <property type="entry name" value="Amidohydrolase"/>
    <property type="match status" value="1"/>
</dbReference>
<dbReference type="Gene3D" id="3.40.50.10910">
    <property type="entry name" value="Amidohydrolase"/>
    <property type="match status" value="1"/>
</dbReference>